<evidence type="ECO:0000259" key="1">
    <source>
        <dbReference type="Pfam" id="PF13519"/>
    </source>
</evidence>
<reference evidence="2 3" key="1">
    <citation type="journal article" date="2013" name="Curr. Biol.">
        <title>The Genome of the Foraminiferan Reticulomyxa filosa.</title>
        <authorList>
            <person name="Glockner G."/>
            <person name="Hulsmann N."/>
            <person name="Schleicher M."/>
            <person name="Noegel A.A."/>
            <person name="Eichinger L."/>
            <person name="Gallinger C."/>
            <person name="Pawlowski J."/>
            <person name="Sierra R."/>
            <person name="Euteneuer U."/>
            <person name="Pillet L."/>
            <person name="Moustafa A."/>
            <person name="Platzer M."/>
            <person name="Groth M."/>
            <person name="Szafranski K."/>
            <person name="Schliwa M."/>
        </authorList>
    </citation>
    <scope>NUCLEOTIDE SEQUENCE [LARGE SCALE GENOMIC DNA]</scope>
</reference>
<gene>
    <name evidence="2" type="ORF">RFI_39318</name>
</gene>
<dbReference type="OrthoDB" id="2343366at2759"/>
<accession>X6L8A5</accession>
<comment type="caution">
    <text evidence="2">The sequence shown here is derived from an EMBL/GenBank/DDBJ whole genome shotgun (WGS) entry which is preliminary data.</text>
</comment>
<dbReference type="CDD" id="cd00198">
    <property type="entry name" value="vWFA"/>
    <property type="match status" value="1"/>
</dbReference>
<dbReference type="PANTHER" id="PTHR22796">
    <property type="entry name" value="URG4-RELATED"/>
    <property type="match status" value="1"/>
</dbReference>
<dbReference type="Pfam" id="PF13519">
    <property type="entry name" value="VWA_2"/>
    <property type="match status" value="1"/>
</dbReference>
<dbReference type="AlphaFoldDB" id="X6L8A5"/>
<dbReference type="Gene3D" id="3.40.50.410">
    <property type="entry name" value="von Willebrand factor, type A domain"/>
    <property type="match status" value="1"/>
</dbReference>
<evidence type="ECO:0000313" key="3">
    <source>
        <dbReference type="Proteomes" id="UP000023152"/>
    </source>
</evidence>
<protein>
    <recommendedName>
        <fullName evidence="1">VWFA domain-containing protein</fullName>
    </recommendedName>
</protein>
<evidence type="ECO:0000313" key="2">
    <source>
        <dbReference type="EMBL" id="ETN98197.1"/>
    </source>
</evidence>
<keyword evidence="3" id="KW-1185">Reference proteome</keyword>
<sequence length="487" mass="55799">MEMNNPKKIEYGTVPFHSCGSERHQCLYECKERGNCKVEYKRVINETKIFNPKTVGAKPFEYISYIAANGKKYNCSQLLPKYKEVHDGTHKCTETVHTCQSTCRACGYYCTKPFGHNGRHHTEHGNMLHSTFMVEDDKSVEFYEKNDRDIVRVYTTGDTAEAEICDFFCEKMGRGHFHLIKCNRHLNESCNIMKTTNNETYYIRTHANPDECGGRNDLDKVTHKYYWETYLKFEDPCKLPSQKQFERCNHFCSHPSHEQSKDERGNTPKKKKNAFCLQTFIKKRIFAIDVSGSMKNSDVKPKRKETQDYKSTLNADGLNNRLGAVYDAIHSFIQQRWRTGCRDKGTIIFYDNTAKIIKEDIAFHPDTVHTILYPASVPWGNTSFVTAIRCVYDVVKRNASKPIVLIFLTDGEDEDNGASELLAEIKAFCSNGFHFFPCIFCTSQSPTLNKMASTVGATVKDNLDANGLETHFVAIAKKLTNISFTQD</sequence>
<name>X6L8A5_RETFI</name>
<feature type="domain" description="VWFA" evidence="1">
    <location>
        <begin position="285"/>
        <end position="412"/>
    </location>
</feature>
<dbReference type="SUPFAM" id="SSF53300">
    <property type="entry name" value="vWA-like"/>
    <property type="match status" value="1"/>
</dbReference>
<dbReference type="EMBL" id="ASPP01047384">
    <property type="protein sequence ID" value="ETN98197.1"/>
    <property type="molecule type" value="Genomic_DNA"/>
</dbReference>
<organism evidence="2 3">
    <name type="scientific">Reticulomyxa filosa</name>
    <dbReference type="NCBI Taxonomy" id="46433"/>
    <lineage>
        <taxon>Eukaryota</taxon>
        <taxon>Sar</taxon>
        <taxon>Rhizaria</taxon>
        <taxon>Retaria</taxon>
        <taxon>Foraminifera</taxon>
        <taxon>Monothalamids</taxon>
        <taxon>Reticulomyxidae</taxon>
        <taxon>Reticulomyxa</taxon>
    </lineage>
</organism>
<proteinExistence type="predicted"/>
<dbReference type="InterPro" id="IPR002035">
    <property type="entry name" value="VWF_A"/>
</dbReference>
<dbReference type="Proteomes" id="UP000023152">
    <property type="component" value="Unassembled WGS sequence"/>
</dbReference>
<dbReference type="InterPro" id="IPR036465">
    <property type="entry name" value="vWFA_dom_sf"/>
</dbReference>
<dbReference type="PANTHER" id="PTHR22796:SF1">
    <property type="entry name" value="VWFA DOMAIN-CONTAINING PROTEIN"/>
    <property type="match status" value="1"/>
</dbReference>